<proteinExistence type="predicted"/>
<dbReference type="PANTHER" id="PTHR47515:SF1">
    <property type="entry name" value="BLR2054 PROTEIN"/>
    <property type="match status" value="1"/>
</dbReference>
<gene>
    <name evidence="2" type="ORF">NSPZN2_150034</name>
</gene>
<dbReference type="SUPFAM" id="SSF53098">
    <property type="entry name" value="Ribonuclease H-like"/>
    <property type="match status" value="1"/>
</dbReference>
<dbReference type="Proteomes" id="UP000675880">
    <property type="component" value="Unassembled WGS sequence"/>
</dbReference>
<evidence type="ECO:0000313" key="2">
    <source>
        <dbReference type="EMBL" id="CAE6742188.1"/>
    </source>
</evidence>
<dbReference type="PANTHER" id="PTHR47515">
    <property type="entry name" value="LOW CALCIUM RESPONSE LOCUS PROTEIN T"/>
    <property type="match status" value="1"/>
</dbReference>
<evidence type="ECO:0000313" key="3">
    <source>
        <dbReference type="Proteomes" id="UP000675880"/>
    </source>
</evidence>
<evidence type="ECO:0000259" key="1">
    <source>
        <dbReference type="PROSITE" id="PS50994"/>
    </source>
</evidence>
<dbReference type="Pfam" id="PF13683">
    <property type="entry name" value="rve_3"/>
    <property type="match status" value="1"/>
</dbReference>
<organism evidence="2 3">
    <name type="scientific">Nitrospira defluvii</name>
    <dbReference type="NCBI Taxonomy" id="330214"/>
    <lineage>
        <taxon>Bacteria</taxon>
        <taxon>Pseudomonadati</taxon>
        <taxon>Nitrospirota</taxon>
        <taxon>Nitrospiria</taxon>
        <taxon>Nitrospirales</taxon>
        <taxon>Nitrospiraceae</taxon>
        <taxon>Nitrospira</taxon>
    </lineage>
</organism>
<comment type="caution">
    <text evidence="2">The sequence shown here is derived from an EMBL/GenBank/DDBJ whole genome shotgun (WGS) entry which is preliminary data.</text>
</comment>
<dbReference type="PROSITE" id="PS50994">
    <property type="entry name" value="INTEGRASE"/>
    <property type="match status" value="1"/>
</dbReference>
<sequence>MIPVDQGTALQSRVREAWARRRGIQLDSIRSGNTVETVFIESFNGCLRDECLNVHQFASLAEAQAIIETWRCDYNRRRHHSSLEHLPPTEFVAQCHGQLIVEDVVCSGSGLPHYGDQRQSIEFPGPRALVFWGGSEEAVAPVKIFLGTGPASGANAKLCARCAPVGAYVQRGRREQRV</sequence>
<reference evidence="2 3" key="1">
    <citation type="submission" date="2021-02" db="EMBL/GenBank/DDBJ databases">
        <authorList>
            <person name="Han P."/>
        </authorList>
    </citation>
    <scope>NUCLEOTIDE SEQUENCE [LARGE SCALE GENOMIC DNA]</scope>
    <source>
        <strain evidence="2">Candidatus Nitrospira sp. ZN2</strain>
    </source>
</reference>
<dbReference type="InterPro" id="IPR036397">
    <property type="entry name" value="RNaseH_sf"/>
</dbReference>
<dbReference type="RefSeq" id="WP_213042060.1">
    <property type="nucleotide sequence ID" value="NZ_CAJNBJ010000007.1"/>
</dbReference>
<feature type="domain" description="Integrase catalytic" evidence="1">
    <location>
        <begin position="1"/>
        <end position="95"/>
    </location>
</feature>
<keyword evidence="3" id="KW-1185">Reference proteome</keyword>
<dbReference type="Gene3D" id="3.30.420.10">
    <property type="entry name" value="Ribonuclease H-like superfamily/Ribonuclease H"/>
    <property type="match status" value="1"/>
</dbReference>
<accession>A0ABM8RAI2</accession>
<dbReference type="InterPro" id="IPR001584">
    <property type="entry name" value="Integrase_cat-core"/>
</dbReference>
<dbReference type="EMBL" id="CAJNBJ010000007">
    <property type="protein sequence ID" value="CAE6742188.1"/>
    <property type="molecule type" value="Genomic_DNA"/>
</dbReference>
<dbReference type="InterPro" id="IPR012337">
    <property type="entry name" value="RNaseH-like_sf"/>
</dbReference>
<name>A0ABM8RAI2_9BACT</name>
<protein>
    <recommendedName>
        <fullName evidence="1">Integrase catalytic domain-containing protein</fullName>
    </recommendedName>
</protein>